<evidence type="ECO:0000259" key="8">
    <source>
        <dbReference type="PROSITE" id="PS50109"/>
    </source>
</evidence>
<feature type="domain" description="Histidine kinase" evidence="8">
    <location>
        <begin position="455"/>
        <end position="672"/>
    </location>
</feature>
<dbReference type="InterPro" id="IPR029016">
    <property type="entry name" value="GAF-like_dom_sf"/>
</dbReference>
<dbReference type="SUPFAM" id="SSF47384">
    <property type="entry name" value="Homodimeric domain of signal transducing histidine kinase"/>
    <property type="match status" value="1"/>
</dbReference>
<dbReference type="SMART" id="SM00448">
    <property type="entry name" value="REC"/>
    <property type="match status" value="1"/>
</dbReference>
<evidence type="ECO:0000256" key="1">
    <source>
        <dbReference type="ARBA" id="ARBA00000085"/>
    </source>
</evidence>
<evidence type="ECO:0000256" key="6">
    <source>
        <dbReference type="PROSITE-ProRule" id="PRU00169"/>
    </source>
</evidence>
<dbReference type="SUPFAM" id="SSF52172">
    <property type="entry name" value="CheY-like"/>
    <property type="match status" value="1"/>
</dbReference>
<comment type="caution">
    <text evidence="11">The sequence shown here is derived from an EMBL/GenBank/DDBJ whole genome shotgun (WGS) entry which is preliminary data.</text>
</comment>
<dbReference type="RefSeq" id="WP_210809772.1">
    <property type="nucleotide sequence ID" value="NZ_JAGQDG010000005.1"/>
</dbReference>
<dbReference type="Pfam" id="PF00512">
    <property type="entry name" value="HisKA"/>
    <property type="match status" value="1"/>
</dbReference>
<keyword evidence="5" id="KW-0418">Kinase</keyword>
<evidence type="ECO:0000259" key="10">
    <source>
        <dbReference type="PROSITE" id="PS50113"/>
    </source>
</evidence>
<dbReference type="PANTHER" id="PTHR43047:SF72">
    <property type="entry name" value="OSMOSENSING HISTIDINE PROTEIN KINASE SLN1"/>
    <property type="match status" value="1"/>
</dbReference>
<dbReference type="CDD" id="cd00082">
    <property type="entry name" value="HisKA"/>
    <property type="match status" value="1"/>
</dbReference>
<dbReference type="InterPro" id="IPR035965">
    <property type="entry name" value="PAS-like_dom_sf"/>
</dbReference>
<protein>
    <recommendedName>
        <fullName evidence="2">histidine kinase</fullName>
        <ecNumber evidence="2">2.7.13.3</ecNumber>
    </recommendedName>
</protein>
<dbReference type="Gene3D" id="1.10.287.130">
    <property type="match status" value="1"/>
</dbReference>
<dbReference type="PROSITE" id="PS50109">
    <property type="entry name" value="HIS_KIN"/>
    <property type="match status" value="1"/>
</dbReference>
<organism evidence="11 12">
    <name type="scientific">Ideonella paludis</name>
    <dbReference type="NCBI Taxonomy" id="1233411"/>
    <lineage>
        <taxon>Bacteria</taxon>
        <taxon>Pseudomonadati</taxon>
        <taxon>Pseudomonadota</taxon>
        <taxon>Betaproteobacteria</taxon>
        <taxon>Burkholderiales</taxon>
        <taxon>Sphaerotilaceae</taxon>
        <taxon>Ideonella</taxon>
    </lineage>
</organism>
<dbReference type="InterPro" id="IPR001789">
    <property type="entry name" value="Sig_transdc_resp-reg_receiver"/>
</dbReference>
<dbReference type="Pfam" id="PF08448">
    <property type="entry name" value="PAS_4"/>
    <property type="match status" value="1"/>
</dbReference>
<evidence type="ECO:0000259" key="9">
    <source>
        <dbReference type="PROSITE" id="PS50110"/>
    </source>
</evidence>
<keyword evidence="4" id="KW-0808">Transferase</keyword>
<evidence type="ECO:0000313" key="11">
    <source>
        <dbReference type="EMBL" id="MBQ0936417.1"/>
    </source>
</evidence>
<dbReference type="Pfam" id="PF02518">
    <property type="entry name" value="HATPase_c"/>
    <property type="match status" value="1"/>
</dbReference>
<accession>A0ABS5DZ39</accession>
<dbReference type="SMART" id="SM00065">
    <property type="entry name" value="GAF"/>
    <property type="match status" value="1"/>
</dbReference>
<dbReference type="PRINTS" id="PR00344">
    <property type="entry name" value="BCTRLSENSOR"/>
</dbReference>
<evidence type="ECO:0000313" key="12">
    <source>
        <dbReference type="Proteomes" id="UP000672097"/>
    </source>
</evidence>
<dbReference type="Gene3D" id="3.30.450.40">
    <property type="match status" value="1"/>
</dbReference>
<sequence length="822" mass="89553">MSDLCAPMADEHLRLEVLRSLRLQESSPDPSFLPLVRLAAQLTACPSCVLSVLESEVVRPLAWWGWPSDAMPREATMCAQMISQSSVLVVPDARKDPRFMHLPSVNGPLGVRFYAAAAIQVDGEVVGVLCVLHTEPSTLSSVQCQSLQELAELAASLLIQGRQRREADDHAQRLYDLARASGDWMWELDAQGCCTWISGDIQAVTGVHPRELLGSPMPPEWLVDDKGEPLNPPQLLSDLLATRRPLSRVLSRWDAPQGPVWLSRSALPVFDAQGGFVGYRGTARNMSSKLVAQQHRREQDERLQRLSAEVPGALVQFVVPAEGGDPRYLYVSAGLSRWIAPVPEGTTALAPFGPADDMVPDDQARWRAALKRSVNSLRPLQVEYRRRSGRGPQRWFETRASAQRLPDGSTVFHGFTADITERRNLEASRLENEVLRREKAAAEAANVAKSEFLSRASHELRTPLNAVVGFAQLMTLDTANPLPPEQAHRLVGLRSAGQRLLDLVNDVLDVARIEAGGLKLKKECVDLGPVVATCLVTMRPMAAAREVVLLAELTESAAVCGDAMAVEQVLINLLSNAIKYNRHGGRATVKVSAEGEFQVLSVTDQGWGLDEAAQSQLFQPFNRLGAERRRIEGSGLGLVIVRDLVHAMGGTIEVISAPQQGAEFRVRLPRDTAKELPKAEPELPRGLSREPPLATSSGTVLYVEDEPLNVLLIQEVFRAYPGWTLHIATDGASGVAMANALQPDLALIDMNLPDIGGLEVLRLLRASPKTAGLCCVALSADALAEQITAARAAGFDDYWTKPIDLANLMPAVMRALQAHARP</sequence>
<dbReference type="Gene3D" id="3.30.450.20">
    <property type="entry name" value="PAS domain"/>
    <property type="match status" value="2"/>
</dbReference>
<dbReference type="InterPro" id="IPR000014">
    <property type="entry name" value="PAS"/>
</dbReference>
<evidence type="ECO:0000256" key="4">
    <source>
        <dbReference type="ARBA" id="ARBA00022679"/>
    </source>
</evidence>
<dbReference type="Gene3D" id="3.30.565.10">
    <property type="entry name" value="Histidine kinase-like ATPase, C-terminal domain"/>
    <property type="match status" value="1"/>
</dbReference>
<dbReference type="InterPro" id="IPR004358">
    <property type="entry name" value="Sig_transdc_His_kin-like_C"/>
</dbReference>
<dbReference type="InterPro" id="IPR036890">
    <property type="entry name" value="HATPase_C_sf"/>
</dbReference>
<dbReference type="InterPro" id="IPR013656">
    <property type="entry name" value="PAS_4"/>
</dbReference>
<dbReference type="InterPro" id="IPR036097">
    <property type="entry name" value="HisK_dim/P_sf"/>
</dbReference>
<evidence type="ECO:0000256" key="3">
    <source>
        <dbReference type="ARBA" id="ARBA00022553"/>
    </source>
</evidence>
<feature type="compositionally biased region" description="Basic and acidic residues" evidence="7">
    <location>
        <begin position="670"/>
        <end position="683"/>
    </location>
</feature>
<keyword evidence="12" id="KW-1185">Reference proteome</keyword>
<dbReference type="SMART" id="SM00388">
    <property type="entry name" value="HisKA"/>
    <property type="match status" value="1"/>
</dbReference>
<feature type="domain" description="Response regulatory" evidence="9">
    <location>
        <begin position="699"/>
        <end position="816"/>
    </location>
</feature>
<feature type="domain" description="PAC" evidence="10">
    <location>
        <begin position="380"/>
        <end position="431"/>
    </location>
</feature>
<dbReference type="EMBL" id="JAGQDG010000005">
    <property type="protein sequence ID" value="MBQ0936417.1"/>
    <property type="molecule type" value="Genomic_DNA"/>
</dbReference>
<dbReference type="InterPro" id="IPR003018">
    <property type="entry name" value="GAF"/>
</dbReference>
<dbReference type="Pfam" id="PF01590">
    <property type="entry name" value="GAF"/>
    <property type="match status" value="1"/>
</dbReference>
<dbReference type="CDD" id="cd00130">
    <property type="entry name" value="PAS"/>
    <property type="match status" value="1"/>
</dbReference>
<dbReference type="EC" id="2.7.13.3" evidence="2"/>
<dbReference type="Proteomes" id="UP000672097">
    <property type="component" value="Unassembled WGS sequence"/>
</dbReference>
<dbReference type="SUPFAM" id="SSF55874">
    <property type="entry name" value="ATPase domain of HSP90 chaperone/DNA topoisomerase II/histidine kinase"/>
    <property type="match status" value="1"/>
</dbReference>
<dbReference type="InterPro" id="IPR000700">
    <property type="entry name" value="PAS-assoc_C"/>
</dbReference>
<dbReference type="PROSITE" id="PS50113">
    <property type="entry name" value="PAC"/>
    <property type="match status" value="1"/>
</dbReference>
<name>A0ABS5DZ39_9BURK</name>
<evidence type="ECO:0000256" key="7">
    <source>
        <dbReference type="SAM" id="MobiDB-lite"/>
    </source>
</evidence>
<dbReference type="SMART" id="SM00387">
    <property type="entry name" value="HATPase_c"/>
    <property type="match status" value="1"/>
</dbReference>
<comment type="catalytic activity">
    <reaction evidence="1">
        <text>ATP + protein L-histidine = ADP + protein N-phospho-L-histidine.</text>
        <dbReference type="EC" id="2.7.13.3"/>
    </reaction>
</comment>
<dbReference type="PROSITE" id="PS50110">
    <property type="entry name" value="RESPONSE_REGULATORY"/>
    <property type="match status" value="1"/>
</dbReference>
<keyword evidence="3 6" id="KW-0597">Phosphoprotein</keyword>
<dbReference type="InterPro" id="IPR003594">
    <property type="entry name" value="HATPase_dom"/>
</dbReference>
<feature type="region of interest" description="Disordered" evidence="7">
    <location>
        <begin position="670"/>
        <end position="692"/>
    </location>
</feature>
<proteinExistence type="predicted"/>
<evidence type="ECO:0000256" key="5">
    <source>
        <dbReference type="ARBA" id="ARBA00022777"/>
    </source>
</evidence>
<dbReference type="InterPro" id="IPR011006">
    <property type="entry name" value="CheY-like_superfamily"/>
</dbReference>
<dbReference type="InterPro" id="IPR003661">
    <property type="entry name" value="HisK_dim/P_dom"/>
</dbReference>
<dbReference type="Gene3D" id="3.40.50.2300">
    <property type="match status" value="1"/>
</dbReference>
<gene>
    <name evidence="11" type="ORF">KAK11_13835</name>
</gene>
<dbReference type="InterPro" id="IPR005467">
    <property type="entry name" value="His_kinase_dom"/>
</dbReference>
<feature type="modified residue" description="4-aspartylphosphate" evidence="6">
    <location>
        <position position="749"/>
    </location>
</feature>
<dbReference type="Pfam" id="PF00072">
    <property type="entry name" value="Response_reg"/>
    <property type="match status" value="1"/>
</dbReference>
<evidence type="ECO:0000256" key="2">
    <source>
        <dbReference type="ARBA" id="ARBA00012438"/>
    </source>
</evidence>
<dbReference type="SUPFAM" id="SSF55781">
    <property type="entry name" value="GAF domain-like"/>
    <property type="match status" value="1"/>
</dbReference>
<dbReference type="PANTHER" id="PTHR43047">
    <property type="entry name" value="TWO-COMPONENT HISTIDINE PROTEIN KINASE"/>
    <property type="match status" value="1"/>
</dbReference>
<dbReference type="SUPFAM" id="SSF55785">
    <property type="entry name" value="PYP-like sensor domain (PAS domain)"/>
    <property type="match status" value="2"/>
</dbReference>
<reference evidence="11 12" key="1">
    <citation type="submission" date="2021-04" db="EMBL/GenBank/DDBJ databases">
        <title>The genome sequence of type strain Ideonella paludis KCTC 32238.</title>
        <authorList>
            <person name="Liu Y."/>
        </authorList>
    </citation>
    <scope>NUCLEOTIDE SEQUENCE [LARGE SCALE GENOMIC DNA]</scope>
    <source>
        <strain evidence="11 12">KCTC 32238</strain>
    </source>
</reference>